<dbReference type="EMBL" id="JACHGV010000020">
    <property type="protein sequence ID" value="MBB6081685.1"/>
    <property type="molecule type" value="Genomic_DNA"/>
</dbReference>
<comment type="caution">
    <text evidence="1">The sequence shown here is derived from an EMBL/GenBank/DDBJ whole genome shotgun (WGS) entry which is preliminary data.</text>
</comment>
<dbReference type="AlphaFoldDB" id="A0A7W9TJ48"/>
<gene>
    <name evidence="1" type="ORF">HNR57_007636</name>
</gene>
<reference evidence="1 2" key="1">
    <citation type="submission" date="2020-08" db="EMBL/GenBank/DDBJ databases">
        <title>Genomic Encyclopedia of Type Strains, Phase IV (KMG-IV): sequencing the most valuable type-strain genomes for metagenomic binning, comparative biology and taxonomic classification.</title>
        <authorList>
            <person name="Goeker M."/>
        </authorList>
    </citation>
    <scope>NUCLEOTIDE SEQUENCE [LARGE SCALE GENOMIC DNA]</scope>
    <source>
        <strain evidence="1 2">DSM 43350</strain>
    </source>
</reference>
<evidence type="ECO:0000313" key="2">
    <source>
        <dbReference type="Proteomes" id="UP000591537"/>
    </source>
</evidence>
<protein>
    <submittedName>
        <fullName evidence="1">Uncharacterized protein</fullName>
    </submittedName>
</protein>
<sequence>MRCTRHTQGFLRLAEQTKLLLAAGLLAQIEEAPKPYAGLAWLSGHAVPRCDRALRGEQILDREPELSPLMRWV</sequence>
<accession>A0A7W9TJ48</accession>
<organism evidence="1 2">
    <name type="scientific">Streptomyces paradoxus</name>
    <dbReference type="NCBI Taxonomy" id="66375"/>
    <lineage>
        <taxon>Bacteria</taxon>
        <taxon>Bacillati</taxon>
        <taxon>Actinomycetota</taxon>
        <taxon>Actinomycetes</taxon>
        <taxon>Kitasatosporales</taxon>
        <taxon>Streptomycetaceae</taxon>
        <taxon>Streptomyces</taxon>
    </lineage>
</organism>
<keyword evidence="2" id="KW-1185">Reference proteome</keyword>
<name>A0A7W9TJ48_9ACTN</name>
<dbReference type="Proteomes" id="UP000591537">
    <property type="component" value="Unassembled WGS sequence"/>
</dbReference>
<proteinExistence type="predicted"/>
<evidence type="ECO:0000313" key="1">
    <source>
        <dbReference type="EMBL" id="MBB6081685.1"/>
    </source>
</evidence>